<dbReference type="Proteomes" id="UP001549164">
    <property type="component" value="Unassembled WGS sequence"/>
</dbReference>
<dbReference type="RefSeq" id="WP_354435849.1">
    <property type="nucleotide sequence ID" value="NZ_JBEPLY010000020.1"/>
</dbReference>
<evidence type="ECO:0008006" key="3">
    <source>
        <dbReference type="Google" id="ProtNLM"/>
    </source>
</evidence>
<comment type="caution">
    <text evidence="1">The sequence shown here is derived from an EMBL/GenBank/DDBJ whole genome shotgun (WGS) entry which is preliminary data.</text>
</comment>
<accession>A0ABV2IIQ3</accession>
<organism evidence="1 2">
    <name type="scientific">Martelella mangrovi</name>
    <dbReference type="NCBI Taxonomy" id="1397477"/>
    <lineage>
        <taxon>Bacteria</taxon>
        <taxon>Pseudomonadati</taxon>
        <taxon>Pseudomonadota</taxon>
        <taxon>Alphaproteobacteria</taxon>
        <taxon>Hyphomicrobiales</taxon>
        <taxon>Aurantimonadaceae</taxon>
        <taxon>Martelella</taxon>
    </lineage>
</organism>
<name>A0ABV2IIQ3_9HYPH</name>
<protein>
    <recommendedName>
        <fullName evidence="3">WG repeat-containing protein</fullName>
    </recommendedName>
</protein>
<gene>
    <name evidence="1" type="ORF">ABID12_004054</name>
</gene>
<dbReference type="EMBL" id="JBEPLY010000020">
    <property type="protein sequence ID" value="MET3602087.1"/>
    <property type="molecule type" value="Genomic_DNA"/>
</dbReference>
<evidence type="ECO:0000313" key="1">
    <source>
        <dbReference type="EMBL" id="MET3602087.1"/>
    </source>
</evidence>
<keyword evidence="2" id="KW-1185">Reference proteome</keyword>
<reference evidence="1 2" key="1">
    <citation type="submission" date="2024-06" db="EMBL/GenBank/DDBJ databases">
        <title>Genomic Encyclopedia of Type Strains, Phase IV (KMG-IV): sequencing the most valuable type-strain genomes for metagenomic binning, comparative biology and taxonomic classification.</title>
        <authorList>
            <person name="Goeker M."/>
        </authorList>
    </citation>
    <scope>NUCLEOTIDE SEQUENCE [LARGE SCALE GENOMIC DNA]</scope>
    <source>
        <strain evidence="1 2">DSM 28102</strain>
    </source>
</reference>
<evidence type="ECO:0000313" key="2">
    <source>
        <dbReference type="Proteomes" id="UP001549164"/>
    </source>
</evidence>
<proteinExistence type="predicted"/>
<sequence>MLKTILTRTAVIVVGLIILLFVFAQIFRGPSAGGYRFISEYQLQVEPDAKGSLAEIPAFLPLVTLYGDYGERRMRLLLLPGVKLAVPLVHPVSVLRDALLLRYETTEDGAITFRQFMGRRGTRHMFPISAQETEARREQWQGLLDLRVAQMRQLAEVPATENGWVSGLGNGTTTLVLPPDYVYRRGVLESLDVNKDSYMKFERDMGRPLPDIEEQFSRRFYDFIHTEDDIFLSKTADGGFFLQAIREFDNDNWVMTGIANDFEAAVKHIAIIRSLRDDGQPWRIVGDDSDYLISPVLRQFPTYQDQVNRAFREWLSVSLQPGSIVREEPFMKRTFTPEIENDAGAKLYNSFSVGLSLSAKDRDLSTENGEVLAVSADQSVHIETLPRTDNMPPSCLAQGIFTLLPADGDKQLGVEISVESASLPDCRLAAEVLVGFGKSGLAAGFDLESIAPLSDYFGQFNDATLHDGGIMLLRQGRAGAVTRTTGEPVVPLKENTLFLFLTEDMLIGRSNDPDRPGVTVYDPAGKKIVELDYDDLQNTGNPEGVWRNIFVTAKGEKHGLYDLKNKREIADARYDRFSILPDWNMALARRGDVTDFLRPDGSVLIPDGASDYIFAAPMRGIPPEDDFIAVRHVSDGNWRFLTKKDIPLLEGVFTDVKRLPRPVAREFELTKLNGERLYIAVTREGRVQTIPAPD</sequence>